<organism evidence="1 2">
    <name type="scientific">Hafnia alvei</name>
    <dbReference type="NCBI Taxonomy" id="569"/>
    <lineage>
        <taxon>Bacteria</taxon>
        <taxon>Pseudomonadati</taxon>
        <taxon>Pseudomonadota</taxon>
        <taxon>Gammaproteobacteria</taxon>
        <taxon>Enterobacterales</taxon>
        <taxon>Hafniaceae</taxon>
        <taxon>Hafnia</taxon>
    </lineage>
</organism>
<protein>
    <submittedName>
        <fullName evidence="1">Uncharacterized protein</fullName>
    </submittedName>
</protein>
<proteinExistence type="predicted"/>
<sequence length="119" mass="13829">MISNLLKEIANGYDGLIRKIEFQSFDSAFIVISAMRGENREWVNVKFQLNGLKEFSVKQKLNYSNVVLSSGISYMNINNTHYIDFSPYSDSMETESDFRMSDVYFSSELIDYEIIPYSE</sequence>
<dbReference type="EMBL" id="UGHP01000001">
    <property type="protein sequence ID" value="STQ78926.1"/>
    <property type="molecule type" value="Genomic_DNA"/>
</dbReference>
<dbReference type="RefSeq" id="WP_043491171.1">
    <property type="nucleotide sequence ID" value="NZ_CAUEKE010000005.1"/>
</dbReference>
<dbReference type="Proteomes" id="UP000254821">
    <property type="component" value="Unassembled WGS sequence"/>
</dbReference>
<reference evidence="1 2" key="1">
    <citation type="submission" date="2018-06" db="EMBL/GenBank/DDBJ databases">
        <authorList>
            <consortium name="Pathogen Informatics"/>
            <person name="Doyle S."/>
        </authorList>
    </citation>
    <scope>NUCLEOTIDE SEQUENCE [LARGE SCALE GENOMIC DNA]</scope>
    <source>
        <strain evidence="1 2">NCTC8105</strain>
    </source>
</reference>
<evidence type="ECO:0000313" key="1">
    <source>
        <dbReference type="EMBL" id="STQ78926.1"/>
    </source>
</evidence>
<gene>
    <name evidence="1" type="ORF">NCTC8105_00982</name>
</gene>
<evidence type="ECO:0000313" key="2">
    <source>
        <dbReference type="Proteomes" id="UP000254821"/>
    </source>
</evidence>
<accession>A0A377PF14</accession>
<dbReference type="AlphaFoldDB" id="A0A377PF14"/>
<name>A0A377PF14_HAFAL</name>